<keyword evidence="1" id="KW-1133">Transmembrane helix</keyword>
<evidence type="ECO:0000256" key="1">
    <source>
        <dbReference type="SAM" id="Phobius"/>
    </source>
</evidence>
<organism evidence="2 3">
    <name type="scientific">Hibiscus sabdariffa</name>
    <name type="common">roselle</name>
    <dbReference type="NCBI Taxonomy" id="183260"/>
    <lineage>
        <taxon>Eukaryota</taxon>
        <taxon>Viridiplantae</taxon>
        <taxon>Streptophyta</taxon>
        <taxon>Embryophyta</taxon>
        <taxon>Tracheophyta</taxon>
        <taxon>Spermatophyta</taxon>
        <taxon>Magnoliopsida</taxon>
        <taxon>eudicotyledons</taxon>
        <taxon>Gunneridae</taxon>
        <taxon>Pentapetalae</taxon>
        <taxon>rosids</taxon>
        <taxon>malvids</taxon>
        <taxon>Malvales</taxon>
        <taxon>Malvaceae</taxon>
        <taxon>Malvoideae</taxon>
        <taxon>Hibiscus</taxon>
    </lineage>
</organism>
<sequence>MSMAGSSSGESVVTTLNNWRKARSPGRMVKGKVDKGSEVCLFHQNGMLLVWPLAFSSSCFPALLVLVGEATAGKKKWFNPECFCQGFESGGILSFPLIIAAVFLVTHNISWLLFNPLEYAYGQATLTWLLQGVFMYCARQKLQSLNFFLPLFPCTLLGFKGIMINVGPFLDLGKMLSTPLKISDLAMVIPPFWSFSMLTLCKCAGGAATILVYDVYQRSVKVGDPPLFLPVFQLPPYHSCIIRPQLKPFYLFDRFWNCALFASVLRLLIEDCFLVESKGFSFDGKKVLYQYMLGVPEILGSPLQHSLLNMAKPNELE</sequence>
<feature type="transmembrane region" description="Helical" evidence="1">
    <location>
        <begin position="145"/>
        <end position="170"/>
    </location>
</feature>
<gene>
    <name evidence="2" type="ORF">V6N11_062291</name>
</gene>
<feature type="transmembrane region" description="Helical" evidence="1">
    <location>
        <begin position="49"/>
        <end position="71"/>
    </location>
</feature>
<keyword evidence="1" id="KW-0812">Transmembrane</keyword>
<feature type="transmembrane region" description="Helical" evidence="1">
    <location>
        <begin position="190"/>
        <end position="213"/>
    </location>
</feature>
<feature type="transmembrane region" description="Helical" evidence="1">
    <location>
        <begin position="92"/>
        <end position="114"/>
    </location>
</feature>
<dbReference type="EMBL" id="JBBPBN010000052">
    <property type="protein sequence ID" value="KAK8991272.1"/>
    <property type="molecule type" value="Genomic_DNA"/>
</dbReference>
<evidence type="ECO:0000313" key="3">
    <source>
        <dbReference type="Proteomes" id="UP001396334"/>
    </source>
</evidence>
<keyword evidence="3" id="KW-1185">Reference proteome</keyword>
<comment type="caution">
    <text evidence="2">The sequence shown here is derived from an EMBL/GenBank/DDBJ whole genome shotgun (WGS) entry which is preliminary data.</text>
</comment>
<keyword evidence="1" id="KW-0472">Membrane</keyword>
<name>A0ABR2PS51_9ROSI</name>
<accession>A0ABR2PS51</accession>
<feature type="transmembrane region" description="Helical" evidence="1">
    <location>
        <begin position="120"/>
        <end position="138"/>
    </location>
</feature>
<proteinExistence type="predicted"/>
<protein>
    <submittedName>
        <fullName evidence="2">Uncharacterized protein</fullName>
    </submittedName>
</protein>
<evidence type="ECO:0000313" key="2">
    <source>
        <dbReference type="EMBL" id="KAK8991272.1"/>
    </source>
</evidence>
<dbReference type="Proteomes" id="UP001396334">
    <property type="component" value="Unassembled WGS sequence"/>
</dbReference>
<reference evidence="2 3" key="1">
    <citation type="journal article" date="2024" name="G3 (Bethesda)">
        <title>Genome assembly of Hibiscus sabdariffa L. provides insights into metabolisms of medicinal natural products.</title>
        <authorList>
            <person name="Kim T."/>
        </authorList>
    </citation>
    <scope>NUCLEOTIDE SEQUENCE [LARGE SCALE GENOMIC DNA]</scope>
    <source>
        <strain evidence="2">TK-2024</strain>
        <tissue evidence="2">Old leaves</tissue>
    </source>
</reference>